<evidence type="ECO:0000313" key="3">
    <source>
        <dbReference type="EMBL" id="OHV18341.1"/>
    </source>
</evidence>
<dbReference type="AlphaFoldDB" id="A0A1S1PAK7"/>
<feature type="domain" description="Integrase catalytic" evidence="2">
    <location>
        <begin position="91"/>
        <end position="257"/>
    </location>
</feature>
<reference evidence="3 4" key="1">
    <citation type="submission" date="2016-10" db="EMBL/GenBank/DDBJ databases">
        <title>Draft genome sequence of Methylobacterium extorquens CP3, a seed endophyte of Crotalaria pumila with plant growth-promoting and metal tolerance properties.</title>
        <authorList>
            <person name="Sanchez-Lopez A.S."/>
            <person name="Van Hamme J.D."/>
            <person name="Thijs S."/>
            <person name="Mcammond B.M."/>
            <person name="Stevens V."/>
            <person name="Gonzalez-Chavez M.D.C."/>
            <person name="Vangronsveld J."/>
        </authorList>
    </citation>
    <scope>NUCLEOTIDE SEQUENCE [LARGE SCALE GENOMIC DNA]</scope>
    <source>
        <strain evidence="3 4">CP3</strain>
    </source>
</reference>
<name>A0A1S1PAK7_METEX</name>
<sequence length="262" mass="30235">MTSASDGPARATGFGRSSQRYRKRSDPQVALRMRLKELAAARVRYGYRRLHILLRREGWAVNHKRTYRIYRDEGLSIRPKLPKRQRAWRYRQGRPAIAGPNEVWAMDFMSDRLFDGRSFRILTVVDCHTREALSLTPRANFRAFQVTEALDALVRLRGRPKSLRVDNGPAFAGRMLDQWAYENGVTLDFSRPGKPTDNALVESFNGRLRDECLNANWFLSLGDARSKIEAWRRQYNESRPHTALGWLTPQEFALAAAQQVAE</sequence>
<dbReference type="InterPro" id="IPR012337">
    <property type="entry name" value="RNaseH-like_sf"/>
</dbReference>
<evidence type="ECO:0000259" key="2">
    <source>
        <dbReference type="PROSITE" id="PS50994"/>
    </source>
</evidence>
<comment type="caution">
    <text evidence="3">The sequence shown here is derived from an EMBL/GenBank/DDBJ whole genome shotgun (WGS) entry which is preliminary data.</text>
</comment>
<dbReference type="Gene3D" id="3.30.420.10">
    <property type="entry name" value="Ribonuclease H-like superfamily/Ribonuclease H"/>
    <property type="match status" value="1"/>
</dbReference>
<dbReference type="EMBL" id="MNAO01000001">
    <property type="protein sequence ID" value="OHV18341.1"/>
    <property type="molecule type" value="Genomic_DNA"/>
</dbReference>
<dbReference type="NCBIfam" id="NF033516">
    <property type="entry name" value="transpos_IS3"/>
    <property type="match status" value="1"/>
</dbReference>
<dbReference type="GO" id="GO:0003676">
    <property type="term" value="F:nucleic acid binding"/>
    <property type="evidence" value="ECO:0007669"/>
    <property type="project" value="InterPro"/>
</dbReference>
<dbReference type="PROSITE" id="PS50994">
    <property type="entry name" value="INTEGRASE"/>
    <property type="match status" value="1"/>
</dbReference>
<dbReference type="Pfam" id="PF13683">
    <property type="entry name" value="rve_3"/>
    <property type="match status" value="1"/>
</dbReference>
<dbReference type="GO" id="GO:0015074">
    <property type="term" value="P:DNA integration"/>
    <property type="evidence" value="ECO:0007669"/>
    <property type="project" value="InterPro"/>
</dbReference>
<dbReference type="InterPro" id="IPR048020">
    <property type="entry name" value="Transpos_IS3"/>
</dbReference>
<accession>A0A1S1PAK7</accession>
<feature type="region of interest" description="Disordered" evidence="1">
    <location>
        <begin position="1"/>
        <end position="26"/>
    </location>
</feature>
<protein>
    <submittedName>
        <fullName evidence="3">Transposase</fullName>
    </submittedName>
</protein>
<dbReference type="PANTHER" id="PTHR47515:SF1">
    <property type="entry name" value="BLR2054 PROTEIN"/>
    <property type="match status" value="1"/>
</dbReference>
<organism evidence="3 4">
    <name type="scientific">Methylorubrum extorquens</name>
    <name type="common">Methylobacterium dichloromethanicum</name>
    <name type="synonym">Methylobacterium extorquens</name>
    <dbReference type="NCBI Taxonomy" id="408"/>
    <lineage>
        <taxon>Bacteria</taxon>
        <taxon>Pseudomonadati</taxon>
        <taxon>Pseudomonadota</taxon>
        <taxon>Alphaproteobacteria</taxon>
        <taxon>Hyphomicrobiales</taxon>
        <taxon>Methylobacteriaceae</taxon>
        <taxon>Methylorubrum</taxon>
    </lineage>
</organism>
<proteinExistence type="predicted"/>
<dbReference type="Pfam" id="PF13276">
    <property type="entry name" value="HTH_21"/>
    <property type="match status" value="1"/>
</dbReference>
<evidence type="ECO:0000313" key="4">
    <source>
        <dbReference type="Proteomes" id="UP000180215"/>
    </source>
</evidence>
<dbReference type="InterPro" id="IPR036397">
    <property type="entry name" value="RNaseH_sf"/>
</dbReference>
<dbReference type="InterPro" id="IPR025948">
    <property type="entry name" value="HTH-like_dom"/>
</dbReference>
<gene>
    <name evidence="3" type="ORF">BK022_00250</name>
</gene>
<dbReference type="PANTHER" id="PTHR47515">
    <property type="entry name" value="LOW CALCIUM RESPONSE LOCUS PROTEIN T"/>
    <property type="match status" value="1"/>
</dbReference>
<dbReference type="Proteomes" id="UP000180215">
    <property type="component" value="Unassembled WGS sequence"/>
</dbReference>
<dbReference type="SUPFAM" id="SSF53098">
    <property type="entry name" value="Ribonuclease H-like"/>
    <property type="match status" value="1"/>
</dbReference>
<dbReference type="InterPro" id="IPR001584">
    <property type="entry name" value="Integrase_cat-core"/>
</dbReference>
<evidence type="ECO:0000256" key="1">
    <source>
        <dbReference type="SAM" id="MobiDB-lite"/>
    </source>
</evidence>